<accession>X0SZ99</accession>
<comment type="caution">
    <text evidence="1">The sequence shown here is derived from an EMBL/GenBank/DDBJ whole genome shotgun (WGS) entry which is preliminary data.</text>
</comment>
<protein>
    <submittedName>
        <fullName evidence="1">Uncharacterized protein</fullName>
    </submittedName>
</protein>
<dbReference type="EMBL" id="BARS01006472">
    <property type="protein sequence ID" value="GAF69135.1"/>
    <property type="molecule type" value="Genomic_DNA"/>
</dbReference>
<name>X0SZ99_9ZZZZ</name>
<gene>
    <name evidence="1" type="ORF">S01H1_12592</name>
</gene>
<organism evidence="1">
    <name type="scientific">marine sediment metagenome</name>
    <dbReference type="NCBI Taxonomy" id="412755"/>
    <lineage>
        <taxon>unclassified sequences</taxon>
        <taxon>metagenomes</taxon>
        <taxon>ecological metagenomes</taxon>
    </lineage>
</organism>
<dbReference type="AlphaFoldDB" id="X0SZ99"/>
<proteinExistence type="predicted"/>
<sequence>MSFNPLSNQTRLFCVIDNKREFLRATLPWRIMWRGGEHRAILRERVTGKESFLNDFPHGCVLDLLGGACRDPSSGYEGVWLYRFIDCEVNRSWVPVAGALSSLEAHSLDYWVEIKCQILTTMLEFKEG</sequence>
<evidence type="ECO:0000313" key="1">
    <source>
        <dbReference type="EMBL" id="GAF69135.1"/>
    </source>
</evidence>
<reference evidence="1" key="1">
    <citation type="journal article" date="2014" name="Front. Microbiol.">
        <title>High frequency of phylogenetically diverse reductive dehalogenase-homologous genes in deep subseafloor sedimentary metagenomes.</title>
        <authorList>
            <person name="Kawai M."/>
            <person name="Futagami T."/>
            <person name="Toyoda A."/>
            <person name="Takaki Y."/>
            <person name="Nishi S."/>
            <person name="Hori S."/>
            <person name="Arai W."/>
            <person name="Tsubouchi T."/>
            <person name="Morono Y."/>
            <person name="Uchiyama I."/>
            <person name="Ito T."/>
            <person name="Fujiyama A."/>
            <person name="Inagaki F."/>
            <person name="Takami H."/>
        </authorList>
    </citation>
    <scope>NUCLEOTIDE SEQUENCE</scope>
    <source>
        <strain evidence="1">Expedition CK06-06</strain>
    </source>
</reference>